<gene>
    <name evidence="1" type="ordered locus">Dd703_2213</name>
</gene>
<name>C6C7Q8_MUSP7</name>
<organism evidence="1 2">
    <name type="scientific">Musicola paradisiaca (strain Ech703)</name>
    <name type="common">Dickeya paradisiaca</name>
    <name type="synonym">Dickeya dadantii</name>
    <dbReference type="NCBI Taxonomy" id="579405"/>
    <lineage>
        <taxon>Bacteria</taxon>
        <taxon>Pseudomonadati</taxon>
        <taxon>Pseudomonadota</taxon>
        <taxon>Gammaproteobacteria</taxon>
        <taxon>Enterobacterales</taxon>
        <taxon>Pectobacteriaceae</taxon>
        <taxon>Musicola</taxon>
    </lineage>
</organism>
<sequence>MGKSVVLSPVPAGLRCARSNQGAVLTMKASAGAPTHASCGDNHRPFFSLAGQRCFVPGRDVSFMMLSAAAVAVTGGAHDVA</sequence>
<dbReference type="HOGENOM" id="CLU_2568351_0_0_6"/>
<proteinExistence type="predicted"/>
<dbReference type="KEGG" id="dda:Dd703_2213"/>
<accession>C6C7Q8</accession>
<dbReference type="EMBL" id="CP001654">
    <property type="protein sequence ID" value="ACS86000.1"/>
    <property type="molecule type" value="Genomic_DNA"/>
</dbReference>
<evidence type="ECO:0000313" key="1">
    <source>
        <dbReference type="EMBL" id="ACS86000.1"/>
    </source>
</evidence>
<protein>
    <submittedName>
        <fullName evidence="1">Uncharacterized protein</fullName>
    </submittedName>
</protein>
<evidence type="ECO:0000313" key="2">
    <source>
        <dbReference type="Proteomes" id="UP000002734"/>
    </source>
</evidence>
<keyword evidence="2" id="KW-1185">Reference proteome</keyword>
<dbReference type="STRING" id="579405.Dd703_2213"/>
<dbReference type="Proteomes" id="UP000002734">
    <property type="component" value="Chromosome"/>
</dbReference>
<dbReference type="AlphaFoldDB" id="C6C7Q8"/>
<reference evidence="1" key="1">
    <citation type="submission" date="2009-06" db="EMBL/GenBank/DDBJ databases">
        <title>Complete sequence of Dickeya dadantii Ech703.</title>
        <authorList>
            <consortium name="US DOE Joint Genome Institute"/>
            <person name="Lucas S."/>
            <person name="Copeland A."/>
            <person name="Lapidus A."/>
            <person name="Glavina del Rio T."/>
            <person name="Dalin E."/>
            <person name="Tice H."/>
            <person name="Bruce D."/>
            <person name="Goodwin L."/>
            <person name="Pitluck S."/>
            <person name="Chertkov O."/>
            <person name="Brettin T."/>
            <person name="Detter J.C."/>
            <person name="Han C."/>
            <person name="Larimer F."/>
            <person name="Land M."/>
            <person name="Hauser L."/>
            <person name="Kyrpides N."/>
            <person name="Mikhailova N."/>
            <person name="Balakrishnan V."/>
            <person name="Glasner J."/>
            <person name="Perna N.T."/>
        </authorList>
    </citation>
    <scope>NUCLEOTIDE SEQUENCE [LARGE SCALE GENOMIC DNA]</scope>
    <source>
        <strain evidence="1">Ech703</strain>
    </source>
</reference>